<evidence type="ECO:0000259" key="5">
    <source>
        <dbReference type="Pfam" id="PF13193"/>
    </source>
</evidence>
<dbReference type="InterPro" id="IPR020845">
    <property type="entry name" value="AMP-binding_CS"/>
</dbReference>
<dbReference type="GO" id="GO:0016405">
    <property type="term" value="F:CoA-ligase activity"/>
    <property type="evidence" value="ECO:0007669"/>
    <property type="project" value="TreeGrafter"/>
</dbReference>
<feature type="domain" description="AMP-dependent synthetase/ligase" evidence="4">
    <location>
        <begin position="30"/>
        <end position="403"/>
    </location>
</feature>
<dbReference type="AlphaFoldDB" id="A0A345BWL2"/>
<keyword evidence="3" id="KW-0812">Transmembrane</keyword>
<dbReference type="Gene3D" id="3.40.50.980">
    <property type="match status" value="2"/>
</dbReference>
<dbReference type="SUPFAM" id="SSF56801">
    <property type="entry name" value="Acetyl-CoA synthetase-like"/>
    <property type="match status" value="1"/>
</dbReference>
<dbReference type="Gene3D" id="3.30.300.30">
    <property type="match status" value="1"/>
</dbReference>
<dbReference type="Pfam" id="PF00501">
    <property type="entry name" value="AMP-binding"/>
    <property type="match status" value="1"/>
</dbReference>
<keyword evidence="3" id="KW-0472">Membrane</keyword>
<evidence type="ECO:0000313" key="7">
    <source>
        <dbReference type="Proteomes" id="UP000252100"/>
    </source>
</evidence>
<dbReference type="CDD" id="cd05936">
    <property type="entry name" value="FC-FACS_FadD_like"/>
    <property type="match status" value="1"/>
</dbReference>
<feature type="domain" description="AMP-binding enzyme C-terminal" evidence="5">
    <location>
        <begin position="453"/>
        <end position="528"/>
    </location>
</feature>
<dbReference type="Pfam" id="PF13193">
    <property type="entry name" value="AMP-binding_C"/>
    <property type="match status" value="1"/>
</dbReference>
<proteinExistence type="inferred from homology"/>
<sequence>MKDPKWLKHYPADVNADVQIEERSLSELLDAAVNRFDSDISLEYNRDQWSYREVQQIADRLAGCLFQQGFKKGDRLSIMLPNCPQYIFSAFAVFKIGGIVVQTNPMYVERELEHQLNDTKAEFIICHHSVYERVKNVQDRTYLKNIIVVKENEETVIDESDIFFEDFLNTYVAEPPEVQIDPTEDIAVLQYTGGTTGEPKGVMLTHQNFINQIEQYYEYLFKQMDSQEDLNRVVLSFLPLFHIFGFANVTMFGFKFGYKQILLPRFEVETVLNFIKEDPPFIFYGVPTMFTAMLNYPNVESFGVEKINGFFCGSSPMPLELYEKFKKLMDKDAFLSDGYGLSEATSGTISNPYSRLKVGSIGLPIPRTEAKIAIETDHGMEDAPVGAEGEILVRGPQLMKGYWNKPEETEATLKDGWLHTGDIGYMDEEGYFYIVDRKKDIIIASGYNVYPREIEEVIYQIPEVREVIVIGLPDEYRGEIVKAFVSLTEGQKATEEEITRFCRNNLAAYKIPRIVEFREELPKSSVGKLLKKELRNQELKKIKSN</sequence>
<gene>
    <name evidence="6" type="ORF">DT065_04445</name>
</gene>
<dbReference type="KEGG" id="rue:DT065_04445"/>
<dbReference type="PROSITE" id="PS00455">
    <property type="entry name" value="AMP_BINDING"/>
    <property type="match status" value="1"/>
</dbReference>
<evidence type="ECO:0000256" key="2">
    <source>
        <dbReference type="ARBA" id="ARBA00022598"/>
    </source>
</evidence>
<dbReference type="InterPro" id="IPR045851">
    <property type="entry name" value="AMP-bd_C_sf"/>
</dbReference>
<keyword evidence="2 6" id="KW-0436">Ligase</keyword>
<dbReference type="InterPro" id="IPR000873">
    <property type="entry name" value="AMP-dep_synth/lig_dom"/>
</dbReference>
<dbReference type="EMBL" id="CP031092">
    <property type="protein sequence ID" value="AXF55343.1"/>
    <property type="molecule type" value="Genomic_DNA"/>
</dbReference>
<feature type="transmembrane region" description="Helical" evidence="3">
    <location>
        <begin position="233"/>
        <end position="254"/>
    </location>
</feature>
<accession>A0A345BWL2</accession>
<reference evidence="6 7" key="1">
    <citation type="journal article" date="2018" name="J. Microbiol.">
        <title>Salicibibacter kimchii gen. nov., sp. nov., a moderately halophilic and alkalitolerant bacterium in the family Bacillaceae, isolated from kimchi.</title>
        <authorList>
            <person name="Jang J.Y."/>
            <person name="Oh Y.J."/>
            <person name="Lim S.K."/>
            <person name="Park H.K."/>
            <person name="Lee C."/>
            <person name="Kim J.Y."/>
            <person name="Lee M.A."/>
            <person name="Choi H.J."/>
        </authorList>
    </citation>
    <scope>NUCLEOTIDE SEQUENCE [LARGE SCALE GENOMIC DNA]</scope>
    <source>
        <strain evidence="6 7">NKC1-1</strain>
    </source>
</reference>
<dbReference type="InterPro" id="IPR025110">
    <property type="entry name" value="AMP-bd_C"/>
</dbReference>
<dbReference type="PANTHER" id="PTHR24096">
    <property type="entry name" value="LONG-CHAIN-FATTY-ACID--COA LIGASE"/>
    <property type="match status" value="1"/>
</dbReference>
<comment type="similarity">
    <text evidence="1">Belongs to the ATP-dependent AMP-binding enzyme family.</text>
</comment>
<dbReference type="Proteomes" id="UP000252100">
    <property type="component" value="Chromosome"/>
</dbReference>
<name>A0A345BWL2_9BACI</name>
<dbReference type="OrthoDB" id="9803968at2"/>
<dbReference type="FunFam" id="3.30.300.30:FF:000008">
    <property type="entry name" value="2,3-dihydroxybenzoate-AMP ligase"/>
    <property type="match status" value="1"/>
</dbReference>
<organism evidence="6 7">
    <name type="scientific">Salicibibacter kimchii</name>
    <dbReference type="NCBI Taxonomy" id="2099786"/>
    <lineage>
        <taxon>Bacteria</taxon>
        <taxon>Bacillati</taxon>
        <taxon>Bacillota</taxon>
        <taxon>Bacilli</taxon>
        <taxon>Bacillales</taxon>
        <taxon>Bacillaceae</taxon>
        <taxon>Salicibibacter</taxon>
    </lineage>
</organism>
<protein>
    <submittedName>
        <fullName evidence="6">Long-chain fatty acid--CoA ligase</fullName>
    </submittedName>
</protein>
<evidence type="ECO:0000313" key="6">
    <source>
        <dbReference type="EMBL" id="AXF55343.1"/>
    </source>
</evidence>
<evidence type="ECO:0000256" key="1">
    <source>
        <dbReference type="ARBA" id="ARBA00006432"/>
    </source>
</evidence>
<keyword evidence="3" id="KW-1133">Transmembrane helix</keyword>
<dbReference type="RefSeq" id="WP_114371247.1">
    <property type="nucleotide sequence ID" value="NZ_CP031092.1"/>
</dbReference>
<evidence type="ECO:0000256" key="3">
    <source>
        <dbReference type="SAM" id="Phobius"/>
    </source>
</evidence>
<keyword evidence="7" id="KW-1185">Reference proteome</keyword>
<evidence type="ECO:0000259" key="4">
    <source>
        <dbReference type="Pfam" id="PF00501"/>
    </source>
</evidence>
<dbReference type="Gene3D" id="2.30.38.10">
    <property type="entry name" value="Luciferase, Domain 3"/>
    <property type="match status" value="1"/>
</dbReference>